<dbReference type="Proteomes" id="UP000299102">
    <property type="component" value="Unassembled WGS sequence"/>
</dbReference>
<dbReference type="AlphaFoldDB" id="A0A4C1STV6"/>
<evidence type="ECO:0000313" key="2">
    <source>
        <dbReference type="Proteomes" id="UP000299102"/>
    </source>
</evidence>
<evidence type="ECO:0000313" key="1">
    <source>
        <dbReference type="EMBL" id="GBP05663.1"/>
    </source>
</evidence>
<reference evidence="1 2" key="1">
    <citation type="journal article" date="2019" name="Commun. Biol.">
        <title>The bagworm genome reveals a unique fibroin gene that provides high tensile strength.</title>
        <authorList>
            <person name="Kono N."/>
            <person name="Nakamura H."/>
            <person name="Ohtoshi R."/>
            <person name="Tomita M."/>
            <person name="Numata K."/>
            <person name="Arakawa K."/>
        </authorList>
    </citation>
    <scope>NUCLEOTIDE SEQUENCE [LARGE SCALE GENOMIC DNA]</scope>
</reference>
<dbReference type="EMBL" id="BGZK01000019">
    <property type="protein sequence ID" value="GBP05663.1"/>
    <property type="molecule type" value="Genomic_DNA"/>
</dbReference>
<accession>A0A4C1STV6</accession>
<gene>
    <name evidence="1" type="ORF">EVAR_5013_1</name>
</gene>
<organism evidence="1 2">
    <name type="scientific">Eumeta variegata</name>
    <name type="common">Bagworm moth</name>
    <name type="synonym">Eumeta japonica</name>
    <dbReference type="NCBI Taxonomy" id="151549"/>
    <lineage>
        <taxon>Eukaryota</taxon>
        <taxon>Metazoa</taxon>
        <taxon>Ecdysozoa</taxon>
        <taxon>Arthropoda</taxon>
        <taxon>Hexapoda</taxon>
        <taxon>Insecta</taxon>
        <taxon>Pterygota</taxon>
        <taxon>Neoptera</taxon>
        <taxon>Endopterygota</taxon>
        <taxon>Lepidoptera</taxon>
        <taxon>Glossata</taxon>
        <taxon>Ditrysia</taxon>
        <taxon>Tineoidea</taxon>
        <taxon>Psychidae</taxon>
        <taxon>Oiketicinae</taxon>
        <taxon>Eumeta</taxon>
    </lineage>
</organism>
<sequence length="145" mass="16085">MKDVCKRCAQAASLVKAITDKEERLRTDHGILVASEEIPDLDCTDDVVKGHLDKTGCQRTVIRTSVKQTAYRNDWKNTSTPRTCSSRSVRILLVPSIHVHGRRRRCIPSIRSLGARAGRAPIGDVPSISVRHLGYTPKTNGECRP</sequence>
<comment type="caution">
    <text evidence="1">The sequence shown here is derived from an EMBL/GenBank/DDBJ whole genome shotgun (WGS) entry which is preliminary data.</text>
</comment>
<protein>
    <submittedName>
        <fullName evidence="1">Uncharacterized protein</fullName>
    </submittedName>
</protein>
<keyword evidence="2" id="KW-1185">Reference proteome</keyword>
<proteinExistence type="predicted"/>
<name>A0A4C1STV6_EUMVA</name>